<evidence type="ECO:0000313" key="2">
    <source>
        <dbReference type="Proteomes" id="UP001198163"/>
    </source>
</evidence>
<name>A0AAE3JIR7_9SPIR</name>
<organism evidence="1 2">
    <name type="scientific">Teretinema zuelzerae</name>
    <dbReference type="NCBI Taxonomy" id="156"/>
    <lineage>
        <taxon>Bacteria</taxon>
        <taxon>Pseudomonadati</taxon>
        <taxon>Spirochaetota</taxon>
        <taxon>Spirochaetia</taxon>
        <taxon>Spirochaetales</taxon>
        <taxon>Treponemataceae</taxon>
        <taxon>Teretinema</taxon>
    </lineage>
</organism>
<gene>
    <name evidence="1" type="ORF">K7J14_07280</name>
</gene>
<sequence>MGDSAKESVKSGVHGLAKVLRMVKEEAEVIVAAGNRFSSLEARNKQKKMGIGKQAVNLLRRIKQKERNDMHNLSKN</sequence>
<dbReference type="RefSeq" id="WP_230754834.1">
    <property type="nucleotide sequence ID" value="NZ_JAINWA010000002.1"/>
</dbReference>
<comment type="caution">
    <text evidence="1">The sequence shown here is derived from an EMBL/GenBank/DDBJ whole genome shotgun (WGS) entry which is preliminary data.</text>
</comment>
<accession>A0AAE3JIR7</accession>
<dbReference type="Proteomes" id="UP001198163">
    <property type="component" value="Unassembled WGS sequence"/>
</dbReference>
<dbReference type="EMBL" id="JAINWA010000002">
    <property type="protein sequence ID" value="MCD1654506.1"/>
    <property type="molecule type" value="Genomic_DNA"/>
</dbReference>
<reference evidence="1" key="1">
    <citation type="submission" date="2021-08" db="EMBL/GenBank/DDBJ databases">
        <title>Comparative analyses of Brucepasteria parasyntrophica and Teretinema zuelzerae.</title>
        <authorList>
            <person name="Song Y."/>
            <person name="Brune A."/>
        </authorList>
    </citation>
    <scope>NUCLEOTIDE SEQUENCE</scope>
    <source>
        <strain evidence="1">DSM 1903</strain>
    </source>
</reference>
<dbReference type="AlphaFoldDB" id="A0AAE3JIR7"/>
<protein>
    <submittedName>
        <fullName evidence="1">Uncharacterized protein</fullName>
    </submittedName>
</protein>
<evidence type="ECO:0000313" key="1">
    <source>
        <dbReference type="EMBL" id="MCD1654506.1"/>
    </source>
</evidence>
<proteinExistence type="predicted"/>
<keyword evidence="2" id="KW-1185">Reference proteome</keyword>